<accession>A0A494W969</accession>
<comment type="similarity">
    <text evidence="1">Belongs to the enoyl-CoA hydratase/isomerase family.</text>
</comment>
<dbReference type="GO" id="GO:0016853">
    <property type="term" value="F:isomerase activity"/>
    <property type="evidence" value="ECO:0007669"/>
    <property type="project" value="UniProtKB-KW"/>
</dbReference>
<sequence length="308" mass="33652">MTAEAARRSRRAGLASCNGTESIMFVDDFKPTDFTLTVQTPQLWRVAFNNPPVNVIGTAMIRDLKLLLTELETNTTVNAVVFESADPDFFLAHWDLAANPAETEALPSPTGYAAWVDVLVRLSHLPAVTISAIRGIARGAGSEFILATDVRFASFEKAILGQMEVGFTALPGGGAAGRLPALVGRGRSFEILLSGEDYSAELAEKYGYVNRAIPDAEFSAFIDAWALRVSRWDRRVIADIKHYVNKYTLLADEEFPPQSDAFWASAGRPAFQSINEQLFERGLQTRGALEYDLGAQVGAIFPRDVTDA</sequence>
<dbReference type="Proteomes" id="UP000279959">
    <property type="component" value="Chromosome"/>
</dbReference>
<evidence type="ECO:0000313" key="3">
    <source>
        <dbReference type="Proteomes" id="UP000279959"/>
    </source>
</evidence>
<reference evidence="2 3" key="1">
    <citation type="submission" date="2018-05" db="EMBL/GenBank/DDBJ databases">
        <title>Complete Genome Sequence of the Nonylphenol-Degrading Bacterium Sphingobium amiense DSM 16289T.</title>
        <authorList>
            <person name="Ootsuka M."/>
            <person name="Nishizawa T."/>
            <person name="Ohta H."/>
        </authorList>
    </citation>
    <scope>NUCLEOTIDE SEQUENCE [LARGE SCALE GENOMIC DNA]</scope>
    <source>
        <strain evidence="2 3">DSM 16289</strain>
    </source>
</reference>
<evidence type="ECO:0000313" key="2">
    <source>
        <dbReference type="EMBL" id="BBD96975.1"/>
    </source>
</evidence>
<gene>
    <name evidence="2" type="ORF">SAMIE_1004760</name>
</gene>
<dbReference type="KEGG" id="sami:SAMIE_1004760"/>
<dbReference type="CDD" id="cd06558">
    <property type="entry name" value="crotonase-like"/>
    <property type="match status" value="1"/>
</dbReference>
<name>A0A494W969_9SPHN</name>
<dbReference type="InterPro" id="IPR029045">
    <property type="entry name" value="ClpP/crotonase-like_dom_sf"/>
</dbReference>
<dbReference type="Pfam" id="PF00378">
    <property type="entry name" value="ECH_1"/>
    <property type="match status" value="1"/>
</dbReference>
<keyword evidence="2" id="KW-0413">Isomerase</keyword>
<dbReference type="EMBL" id="AP018664">
    <property type="protein sequence ID" value="BBD96975.1"/>
    <property type="molecule type" value="Genomic_DNA"/>
</dbReference>
<dbReference type="PROSITE" id="PS00166">
    <property type="entry name" value="ENOYL_COA_HYDRATASE"/>
    <property type="match status" value="1"/>
</dbReference>
<dbReference type="AlphaFoldDB" id="A0A494W969"/>
<dbReference type="PANTHER" id="PTHR43459">
    <property type="entry name" value="ENOYL-COA HYDRATASE"/>
    <property type="match status" value="1"/>
</dbReference>
<dbReference type="SUPFAM" id="SSF52096">
    <property type="entry name" value="ClpP/crotonase"/>
    <property type="match status" value="1"/>
</dbReference>
<evidence type="ECO:0000256" key="1">
    <source>
        <dbReference type="RuleBase" id="RU003707"/>
    </source>
</evidence>
<dbReference type="InterPro" id="IPR018376">
    <property type="entry name" value="Enoyl-CoA_hyd/isom_CS"/>
</dbReference>
<proteinExistence type="inferred from homology"/>
<keyword evidence="3" id="KW-1185">Reference proteome</keyword>
<protein>
    <submittedName>
        <fullName evidence="2">Enoyl-CoA hydratase/isomerase family protein</fullName>
    </submittedName>
</protein>
<dbReference type="PANTHER" id="PTHR43459:SF1">
    <property type="entry name" value="EG:BACN32G11.4 PROTEIN"/>
    <property type="match status" value="1"/>
</dbReference>
<dbReference type="InterPro" id="IPR001753">
    <property type="entry name" value="Enoyl-CoA_hydra/iso"/>
</dbReference>
<organism evidence="2 3">
    <name type="scientific">Sphingobium amiense</name>
    <dbReference type="NCBI Taxonomy" id="135719"/>
    <lineage>
        <taxon>Bacteria</taxon>
        <taxon>Pseudomonadati</taxon>
        <taxon>Pseudomonadota</taxon>
        <taxon>Alphaproteobacteria</taxon>
        <taxon>Sphingomonadales</taxon>
        <taxon>Sphingomonadaceae</taxon>
        <taxon>Sphingobium</taxon>
    </lineage>
</organism>
<dbReference type="Gene3D" id="3.90.226.10">
    <property type="entry name" value="2-enoyl-CoA Hydratase, Chain A, domain 1"/>
    <property type="match status" value="1"/>
</dbReference>